<dbReference type="RefSeq" id="WP_316703303.1">
    <property type="nucleotide sequence ID" value="NZ_CP136336.1"/>
</dbReference>
<dbReference type="InterPro" id="IPR013078">
    <property type="entry name" value="His_Pase_superF_clade-1"/>
</dbReference>
<organism evidence="1 2">
    <name type="scientific">Piscinibacter gummiphilus</name>
    <dbReference type="NCBI Taxonomy" id="946333"/>
    <lineage>
        <taxon>Bacteria</taxon>
        <taxon>Pseudomonadati</taxon>
        <taxon>Pseudomonadota</taxon>
        <taxon>Betaproteobacteria</taxon>
        <taxon>Burkholderiales</taxon>
        <taxon>Sphaerotilaceae</taxon>
        <taxon>Piscinibacter</taxon>
    </lineage>
</organism>
<evidence type="ECO:0000313" key="2">
    <source>
        <dbReference type="Proteomes" id="UP001303946"/>
    </source>
</evidence>
<dbReference type="EMBL" id="CP136336">
    <property type="protein sequence ID" value="WOB10392.1"/>
    <property type="molecule type" value="Genomic_DNA"/>
</dbReference>
<sequence>MVAPLIVWRHPQPVGAQGRCVGRVDLPVDRRKAKRLAHRIRQRVRREAWARVVVTSPLARSAEVGRWLARWGFEHRIDARLCELDFGRWDGRCWADVGAAELGAWTNAFADHAPGGGESVRELMARCRSFLEELGDAPLCAVGHAGWINAARWVAAGELHPLSAAEWPAAVPYAAAVSFFSNSGGAESQ</sequence>
<dbReference type="Pfam" id="PF00300">
    <property type="entry name" value="His_Phos_1"/>
    <property type="match status" value="1"/>
</dbReference>
<dbReference type="SMART" id="SM00855">
    <property type="entry name" value="PGAM"/>
    <property type="match status" value="1"/>
</dbReference>
<gene>
    <name evidence="1" type="ORF">RXV79_10095</name>
</gene>
<keyword evidence="2" id="KW-1185">Reference proteome</keyword>
<protein>
    <submittedName>
        <fullName evidence="1">Histidine phosphatase family protein</fullName>
    </submittedName>
</protein>
<dbReference type="SUPFAM" id="SSF53254">
    <property type="entry name" value="Phosphoglycerate mutase-like"/>
    <property type="match status" value="1"/>
</dbReference>
<name>A0ABZ0D568_9BURK</name>
<dbReference type="Gene3D" id="3.40.50.1240">
    <property type="entry name" value="Phosphoglycerate mutase-like"/>
    <property type="match status" value="1"/>
</dbReference>
<reference evidence="1 2" key="1">
    <citation type="submission" date="2023-10" db="EMBL/GenBank/DDBJ databases">
        <title>Bacteria for the degradation of biodegradable plastic PBAT(Polybutylene adipate terephthalate).</title>
        <authorList>
            <person name="Weon H.-Y."/>
            <person name="Yeon J."/>
        </authorList>
    </citation>
    <scope>NUCLEOTIDE SEQUENCE [LARGE SCALE GENOMIC DNA]</scope>
    <source>
        <strain evidence="1 2">SBD 7-3</strain>
    </source>
</reference>
<evidence type="ECO:0000313" key="1">
    <source>
        <dbReference type="EMBL" id="WOB10392.1"/>
    </source>
</evidence>
<proteinExistence type="predicted"/>
<dbReference type="InterPro" id="IPR029033">
    <property type="entry name" value="His_PPase_superfam"/>
</dbReference>
<dbReference type="Proteomes" id="UP001303946">
    <property type="component" value="Chromosome"/>
</dbReference>
<accession>A0ABZ0D568</accession>